<dbReference type="Proteomes" id="UP001055811">
    <property type="component" value="Linkage Group LG05"/>
</dbReference>
<protein>
    <submittedName>
        <fullName evidence="1">Uncharacterized protein</fullName>
    </submittedName>
</protein>
<organism evidence="1 2">
    <name type="scientific">Cichorium intybus</name>
    <name type="common">Chicory</name>
    <dbReference type="NCBI Taxonomy" id="13427"/>
    <lineage>
        <taxon>Eukaryota</taxon>
        <taxon>Viridiplantae</taxon>
        <taxon>Streptophyta</taxon>
        <taxon>Embryophyta</taxon>
        <taxon>Tracheophyta</taxon>
        <taxon>Spermatophyta</taxon>
        <taxon>Magnoliopsida</taxon>
        <taxon>eudicotyledons</taxon>
        <taxon>Gunneridae</taxon>
        <taxon>Pentapetalae</taxon>
        <taxon>asterids</taxon>
        <taxon>campanulids</taxon>
        <taxon>Asterales</taxon>
        <taxon>Asteraceae</taxon>
        <taxon>Cichorioideae</taxon>
        <taxon>Cichorieae</taxon>
        <taxon>Cichoriinae</taxon>
        <taxon>Cichorium</taxon>
    </lineage>
</organism>
<name>A0ACB9D0Y0_CICIN</name>
<evidence type="ECO:0000313" key="2">
    <source>
        <dbReference type="Proteomes" id="UP001055811"/>
    </source>
</evidence>
<evidence type="ECO:0000313" key="1">
    <source>
        <dbReference type="EMBL" id="KAI3740051.1"/>
    </source>
</evidence>
<proteinExistence type="predicted"/>
<dbReference type="EMBL" id="CM042013">
    <property type="protein sequence ID" value="KAI3740051.1"/>
    <property type="molecule type" value="Genomic_DNA"/>
</dbReference>
<keyword evidence="2" id="KW-1185">Reference proteome</keyword>
<gene>
    <name evidence="1" type="ORF">L2E82_30468</name>
</gene>
<sequence>MGRKFQREHPDTVRTDWESVKTDVMYTPLKCKFSIYRNLKYMLLSTLGYVLVEASPHDIFWGGGRDGEGLNYLERLLMKLRSEFVGDDTHKPPEISATCHET</sequence>
<reference evidence="1 2" key="2">
    <citation type="journal article" date="2022" name="Mol. Ecol. Resour.">
        <title>The genomes of chicory, endive, great burdock and yacon provide insights into Asteraceae paleo-polyploidization history and plant inulin production.</title>
        <authorList>
            <person name="Fan W."/>
            <person name="Wang S."/>
            <person name="Wang H."/>
            <person name="Wang A."/>
            <person name="Jiang F."/>
            <person name="Liu H."/>
            <person name="Zhao H."/>
            <person name="Xu D."/>
            <person name="Zhang Y."/>
        </authorList>
    </citation>
    <scope>NUCLEOTIDE SEQUENCE [LARGE SCALE GENOMIC DNA]</scope>
    <source>
        <strain evidence="2">cv. Punajuju</strain>
        <tissue evidence="1">Leaves</tissue>
    </source>
</reference>
<accession>A0ACB9D0Y0</accession>
<comment type="caution">
    <text evidence="1">The sequence shown here is derived from an EMBL/GenBank/DDBJ whole genome shotgun (WGS) entry which is preliminary data.</text>
</comment>
<reference evidence="2" key="1">
    <citation type="journal article" date="2022" name="Mol. Ecol. Resour.">
        <title>The genomes of chicory, endive, great burdock and yacon provide insights into Asteraceae palaeo-polyploidization history and plant inulin production.</title>
        <authorList>
            <person name="Fan W."/>
            <person name="Wang S."/>
            <person name="Wang H."/>
            <person name="Wang A."/>
            <person name="Jiang F."/>
            <person name="Liu H."/>
            <person name="Zhao H."/>
            <person name="Xu D."/>
            <person name="Zhang Y."/>
        </authorList>
    </citation>
    <scope>NUCLEOTIDE SEQUENCE [LARGE SCALE GENOMIC DNA]</scope>
    <source>
        <strain evidence="2">cv. Punajuju</strain>
    </source>
</reference>